<reference evidence="3 4" key="1">
    <citation type="submission" date="2017-09" db="EMBL/GenBank/DDBJ databases">
        <title>Genome sequencing of Besnoitia besnoiti strain Bb-Ger1.</title>
        <authorList>
            <person name="Schares G."/>
            <person name="Venepally P."/>
            <person name="Lorenzi H.A."/>
        </authorList>
    </citation>
    <scope>NUCLEOTIDE SEQUENCE [LARGE SCALE GENOMIC DNA]</scope>
    <source>
        <strain evidence="3 4">Bb-Ger1</strain>
    </source>
</reference>
<dbReference type="VEuPathDB" id="ToxoDB:BESB_043110"/>
<feature type="coiled-coil region" evidence="1">
    <location>
        <begin position="85"/>
        <end position="162"/>
    </location>
</feature>
<keyword evidence="1" id="KW-0175">Coiled coil</keyword>
<accession>A0A2A9ME14</accession>
<dbReference type="SUPFAM" id="SSF103657">
    <property type="entry name" value="BAR/IMD domain-like"/>
    <property type="match status" value="1"/>
</dbReference>
<evidence type="ECO:0000313" key="4">
    <source>
        <dbReference type="Proteomes" id="UP000224006"/>
    </source>
</evidence>
<proteinExistence type="predicted"/>
<sequence>MGQGSSKKDNVGAHLREQARFVKRMQEYLKRLDKLFAEWEKVHRGLTRASDSFFVSGCQYRDSIVAITHQMQIFEKARADLHPQIVAVGRTAEELLRKAKNLEKLVDDRDKLSRKVTTQSQRLEKLKTKNSMRPDPKTENDIQKVEERLNNAISQYKLKELETQFETNNAMNTKYLDAMTLVSRSVLIAIKFLRLTTPEMLKAEAVLSAAATSSFPCGPIPVASDSAPQSETRLSPARALTTAQSSPAQVGPGPGVGAEWGSRGQSAGSQGNVLSGSSYAHTRAAEPPSGAPERAASGPNYPENASSPPESKNPFEGEVYEAEA</sequence>
<name>A0A2A9ME14_BESBE</name>
<protein>
    <recommendedName>
        <fullName evidence="5">BAR domain-containing protein</fullName>
    </recommendedName>
</protein>
<dbReference type="KEGG" id="bbes:BESB_043110"/>
<feature type="region of interest" description="Disordered" evidence="2">
    <location>
        <begin position="222"/>
        <end position="324"/>
    </location>
</feature>
<evidence type="ECO:0000256" key="1">
    <source>
        <dbReference type="SAM" id="Coils"/>
    </source>
</evidence>
<dbReference type="AlphaFoldDB" id="A0A2A9ME14"/>
<feature type="compositionally biased region" description="Polar residues" evidence="2">
    <location>
        <begin position="263"/>
        <end position="280"/>
    </location>
</feature>
<keyword evidence="4" id="KW-1185">Reference proteome</keyword>
<dbReference type="Proteomes" id="UP000224006">
    <property type="component" value="Chromosome III"/>
</dbReference>
<dbReference type="GeneID" id="40309241"/>
<dbReference type="InterPro" id="IPR027267">
    <property type="entry name" value="AH/BAR_dom_sf"/>
</dbReference>
<organism evidence="3 4">
    <name type="scientific">Besnoitia besnoiti</name>
    <name type="common">Apicomplexan protozoan</name>
    <dbReference type="NCBI Taxonomy" id="94643"/>
    <lineage>
        <taxon>Eukaryota</taxon>
        <taxon>Sar</taxon>
        <taxon>Alveolata</taxon>
        <taxon>Apicomplexa</taxon>
        <taxon>Conoidasida</taxon>
        <taxon>Coccidia</taxon>
        <taxon>Eucoccidiorida</taxon>
        <taxon>Eimeriorina</taxon>
        <taxon>Sarcocystidae</taxon>
        <taxon>Besnoitia</taxon>
    </lineage>
</organism>
<evidence type="ECO:0000313" key="3">
    <source>
        <dbReference type="EMBL" id="PFH36119.1"/>
    </source>
</evidence>
<evidence type="ECO:0000256" key="2">
    <source>
        <dbReference type="SAM" id="MobiDB-lite"/>
    </source>
</evidence>
<dbReference type="EMBL" id="NWUJ01000003">
    <property type="protein sequence ID" value="PFH36119.1"/>
    <property type="molecule type" value="Genomic_DNA"/>
</dbReference>
<evidence type="ECO:0008006" key="5">
    <source>
        <dbReference type="Google" id="ProtNLM"/>
    </source>
</evidence>
<dbReference type="OrthoDB" id="328952at2759"/>
<dbReference type="RefSeq" id="XP_029220128.1">
    <property type="nucleotide sequence ID" value="XM_029362762.1"/>
</dbReference>
<comment type="caution">
    <text evidence="3">The sequence shown here is derived from an EMBL/GenBank/DDBJ whole genome shotgun (WGS) entry which is preliminary data.</text>
</comment>
<gene>
    <name evidence="3" type="ORF">BESB_043110</name>
</gene>